<dbReference type="RefSeq" id="WP_053433065.1">
    <property type="nucleotide sequence ID" value="NZ_LGUF01000007.1"/>
</dbReference>
<evidence type="ECO:0008006" key="3">
    <source>
        <dbReference type="Google" id="ProtNLM"/>
    </source>
</evidence>
<evidence type="ECO:0000313" key="2">
    <source>
        <dbReference type="Proteomes" id="UP000037109"/>
    </source>
</evidence>
<proteinExistence type="predicted"/>
<gene>
    <name evidence="1" type="ORF">AF332_01625</name>
</gene>
<dbReference type="InterPro" id="IPR009057">
    <property type="entry name" value="Homeodomain-like_sf"/>
</dbReference>
<comment type="caution">
    <text evidence="1">The sequence shown here is derived from an EMBL/GenBank/DDBJ whole genome shotgun (WGS) entry which is preliminary data.</text>
</comment>
<name>A0A0M0G800_SPOGL</name>
<dbReference type="SUPFAM" id="SSF46689">
    <property type="entry name" value="Homeodomain-like"/>
    <property type="match status" value="1"/>
</dbReference>
<dbReference type="OrthoDB" id="2065126at2"/>
<organism evidence="1 2">
    <name type="scientific">Sporosarcina globispora</name>
    <name type="common">Bacillus globisporus</name>
    <dbReference type="NCBI Taxonomy" id="1459"/>
    <lineage>
        <taxon>Bacteria</taxon>
        <taxon>Bacillati</taxon>
        <taxon>Bacillota</taxon>
        <taxon>Bacilli</taxon>
        <taxon>Bacillales</taxon>
        <taxon>Caryophanaceae</taxon>
        <taxon>Sporosarcina</taxon>
    </lineage>
</organism>
<dbReference type="STRING" id="1459.AF332_01625"/>
<evidence type="ECO:0000313" key="1">
    <source>
        <dbReference type="EMBL" id="KON85667.1"/>
    </source>
</evidence>
<reference evidence="2" key="1">
    <citation type="submission" date="2015-07" db="EMBL/GenBank/DDBJ databases">
        <title>Fjat-10036 dsm4.</title>
        <authorList>
            <person name="Liu B."/>
            <person name="Wang J."/>
            <person name="Zhu Y."/>
            <person name="Liu G."/>
            <person name="Chen Q."/>
            <person name="Chen Z."/>
            <person name="Lan J."/>
            <person name="Che J."/>
            <person name="Ge C."/>
            <person name="Shi H."/>
            <person name="Pan Z."/>
            <person name="Liu X."/>
        </authorList>
    </citation>
    <scope>NUCLEOTIDE SEQUENCE [LARGE SCALE GENOMIC DNA]</scope>
    <source>
        <strain evidence="2">DSM 4</strain>
    </source>
</reference>
<dbReference type="EMBL" id="LGUF01000007">
    <property type="protein sequence ID" value="KON85667.1"/>
    <property type="molecule type" value="Genomic_DNA"/>
</dbReference>
<dbReference type="AlphaFoldDB" id="A0A0M0G800"/>
<dbReference type="Proteomes" id="UP000037109">
    <property type="component" value="Unassembled WGS sequence"/>
</dbReference>
<dbReference type="PATRIC" id="fig|1459.3.peg.363"/>
<sequence length="65" mass="7922">MFKKRNQMIEEAKGTIPYWVIAERLGVHENTIQNWMKREMSEERKDKVMRAINEIKKEIKRKGDM</sequence>
<protein>
    <recommendedName>
        <fullName evidence="3">Transposase</fullName>
    </recommendedName>
</protein>
<keyword evidence="2" id="KW-1185">Reference proteome</keyword>
<accession>A0A0M0G800</accession>